<evidence type="ECO:0000313" key="1">
    <source>
        <dbReference type="EMBL" id="SMN21703.1"/>
    </source>
</evidence>
<name>A0A1X7R7Q3_9SACH</name>
<dbReference type="GO" id="GO:0006360">
    <property type="term" value="P:transcription by RNA polymerase I"/>
    <property type="evidence" value="ECO:0007669"/>
    <property type="project" value="InterPro"/>
</dbReference>
<dbReference type="PANTHER" id="PTHR28054">
    <property type="entry name" value="RNA POLYMERASE I-SPECIFIC TRANSCRIPTION INITIATION FACTOR RRN10"/>
    <property type="match status" value="1"/>
</dbReference>
<dbReference type="Pfam" id="PF05234">
    <property type="entry name" value="UAF_Rrn10"/>
    <property type="match status" value="1"/>
</dbReference>
<dbReference type="STRING" id="1789683.A0A1X7R7Q3"/>
<evidence type="ECO:0000313" key="2">
    <source>
        <dbReference type="Proteomes" id="UP000196158"/>
    </source>
</evidence>
<sequence>MDTSIYEACNDLVTEFHTHKVSPDEILATKVSHTVPIPFKTREDLEKDTQADKDEGLFHGDILPRIDLKVLHYFATQLCLQKYPHLINAMDETSMITLGLLVEQWIEEYLVSTNEELETDNEDDVEEQYLRSIGEASSEPQDDKPSKKRVCIGKGPSEVIASIMNGTSNTSNV</sequence>
<dbReference type="OrthoDB" id="2565191at2759"/>
<dbReference type="EMBL" id="FXLY01000008">
    <property type="protein sequence ID" value="SMN21703.1"/>
    <property type="molecule type" value="Genomic_DNA"/>
</dbReference>
<organism evidence="1 2">
    <name type="scientific">Maudiozyma saulgeensis</name>
    <dbReference type="NCBI Taxonomy" id="1789683"/>
    <lineage>
        <taxon>Eukaryota</taxon>
        <taxon>Fungi</taxon>
        <taxon>Dikarya</taxon>
        <taxon>Ascomycota</taxon>
        <taxon>Saccharomycotina</taxon>
        <taxon>Saccharomycetes</taxon>
        <taxon>Saccharomycetales</taxon>
        <taxon>Saccharomycetaceae</taxon>
        <taxon>Maudiozyma</taxon>
    </lineage>
</organism>
<dbReference type="InterPro" id="IPR022793">
    <property type="entry name" value="Rrn10"/>
</dbReference>
<accession>A0A1X7R7Q3</accession>
<gene>
    <name evidence="1" type="ORF">KASA_0K03993G</name>
</gene>
<dbReference type="PANTHER" id="PTHR28054:SF1">
    <property type="entry name" value="RNA POLYMERASE I-SPECIFIC TRANSCRIPTION INITIATION FACTOR RRN10"/>
    <property type="match status" value="1"/>
</dbReference>
<reference evidence="1 2" key="1">
    <citation type="submission" date="2017-04" db="EMBL/GenBank/DDBJ databases">
        <authorList>
            <person name="Afonso C.L."/>
            <person name="Miller P.J."/>
            <person name="Scott M.A."/>
            <person name="Spackman E."/>
            <person name="Goraichik I."/>
            <person name="Dimitrov K.M."/>
            <person name="Suarez D.L."/>
            <person name="Swayne D.E."/>
        </authorList>
    </citation>
    <scope>NUCLEOTIDE SEQUENCE [LARGE SCALE GENOMIC DNA]</scope>
</reference>
<dbReference type="AlphaFoldDB" id="A0A1X7R7Q3"/>
<proteinExistence type="predicted"/>
<keyword evidence="2" id="KW-1185">Reference proteome</keyword>
<dbReference type="Proteomes" id="UP000196158">
    <property type="component" value="Unassembled WGS sequence"/>
</dbReference>
<protein>
    <submittedName>
        <fullName evidence="1">Similar to Saccharomyces cerevisiae YBL025W RRN10 Protein involved in promoting high level transcription of rDNA, subunit of UAF (Upstream activation factor) for RNA polymerase I</fullName>
    </submittedName>
</protein>